<dbReference type="Gene3D" id="3.40.190.150">
    <property type="entry name" value="Bordetella uptake gene, domain 1"/>
    <property type="match status" value="1"/>
</dbReference>
<dbReference type="PIRSF" id="PIRSF017082">
    <property type="entry name" value="YflP"/>
    <property type="match status" value="1"/>
</dbReference>
<dbReference type="Pfam" id="PF03401">
    <property type="entry name" value="TctC"/>
    <property type="match status" value="1"/>
</dbReference>
<evidence type="ECO:0000313" key="2">
    <source>
        <dbReference type="EMBL" id="AEI82027.1"/>
    </source>
</evidence>
<accession>F8GXF7</accession>
<dbReference type="Gene3D" id="3.40.190.10">
    <property type="entry name" value="Periplasmic binding protein-like II"/>
    <property type="match status" value="1"/>
</dbReference>
<sequence length="364" mass="38754">MTLVLPKDSLQKLSQSEMSESEIQRYFSLKKRTGDKMQPTISRRALLALGAGALLARPLFAQPSSARPIRILVGFSAGSGADNVARLYAAHLTELLGAPVIVDNKPGASQLLAIRPMLAAQPDGLTLTLAGGSALGQGPGVRKDLPYDPLKDFSLIGMIATAPGVFFVHPSVPVSSMRELIAYAKANPGKLNYGSAGVGSANHLQIEYVKKVTGIDLTHIPYKSDQEVAREVTAGSVHVGLTLAQFAIPFATSGRLKAIAVTGSQRLPSLPNVPSLAETGVAELKGIDFTFYGLIGPARMDPNLIAKLNQALNKIGETPAVANQIKKLYCNPVKGSPEDFRHYLEVEIGKWRELGKTVKIESNA</sequence>
<dbReference type="Proteomes" id="UP000006798">
    <property type="component" value="Plasmid pBB1"/>
</dbReference>
<reference evidence="2 3" key="1">
    <citation type="journal article" date="2011" name="J. Bacteriol.">
        <title>Complete genome sequence of the type strain Cupriavidus necator N-1.</title>
        <authorList>
            <person name="Poehlein A."/>
            <person name="Kusian B."/>
            <person name="Friedrich B."/>
            <person name="Daniel R."/>
            <person name="Bowien B."/>
        </authorList>
    </citation>
    <scope>NUCLEOTIDE SEQUENCE [LARGE SCALE GENOMIC DNA]</scope>
    <source>
        <strain evidence="3">ATCC 43291 / DSM 13513 / CCUG 52238 / LMG 8453 / N-1</strain>
        <plasmid evidence="2 3">pBB1</plasmid>
    </source>
</reference>
<dbReference type="PANTHER" id="PTHR42928:SF5">
    <property type="entry name" value="BLR1237 PROTEIN"/>
    <property type="match status" value="1"/>
</dbReference>
<dbReference type="HOGENOM" id="CLU_045683_0_0_4"/>
<dbReference type="AlphaFoldDB" id="F8GXF7"/>
<proteinExistence type="inferred from homology"/>
<dbReference type="InterPro" id="IPR042100">
    <property type="entry name" value="Bug_dom1"/>
</dbReference>
<comment type="similarity">
    <text evidence="1">Belongs to the UPF0065 (bug) family.</text>
</comment>
<name>F8GXF7_CUPNN</name>
<organism evidence="2 3">
    <name type="scientific">Cupriavidus necator (strain ATCC 43291 / DSM 13513 / CCUG 52238 / LMG 8453 / N-1)</name>
    <name type="common">Ralstonia eutropha</name>
    <dbReference type="NCBI Taxonomy" id="1042878"/>
    <lineage>
        <taxon>Bacteria</taxon>
        <taxon>Pseudomonadati</taxon>
        <taxon>Pseudomonadota</taxon>
        <taxon>Betaproteobacteria</taxon>
        <taxon>Burkholderiales</taxon>
        <taxon>Burkholderiaceae</taxon>
        <taxon>Cupriavidus</taxon>
    </lineage>
</organism>
<geneLocation type="plasmid" evidence="2 3">
    <name>pBB1</name>
</geneLocation>
<dbReference type="KEGG" id="cnc:CNE_BB1p06070"/>
<dbReference type="SUPFAM" id="SSF53850">
    <property type="entry name" value="Periplasmic binding protein-like II"/>
    <property type="match status" value="1"/>
</dbReference>
<dbReference type="InterPro" id="IPR005064">
    <property type="entry name" value="BUG"/>
</dbReference>
<evidence type="ECO:0000256" key="1">
    <source>
        <dbReference type="ARBA" id="ARBA00006987"/>
    </source>
</evidence>
<protein>
    <recommendedName>
        <fullName evidence="4">Extra-cytoplasmic solute receptor</fullName>
    </recommendedName>
</protein>
<dbReference type="CDD" id="cd07012">
    <property type="entry name" value="PBP2_Bug_TTT"/>
    <property type="match status" value="1"/>
</dbReference>
<dbReference type="EMBL" id="CP002879">
    <property type="protein sequence ID" value="AEI82027.1"/>
    <property type="molecule type" value="Genomic_DNA"/>
</dbReference>
<evidence type="ECO:0000313" key="3">
    <source>
        <dbReference type="Proteomes" id="UP000006798"/>
    </source>
</evidence>
<gene>
    <name evidence="2" type="ordered locus">CNE_BB1p06070</name>
</gene>
<keyword evidence="2" id="KW-0614">Plasmid</keyword>
<evidence type="ECO:0008006" key="4">
    <source>
        <dbReference type="Google" id="ProtNLM"/>
    </source>
</evidence>
<dbReference type="PANTHER" id="PTHR42928">
    <property type="entry name" value="TRICARBOXYLATE-BINDING PROTEIN"/>
    <property type="match status" value="1"/>
</dbReference>